<sequence>MTIRHAIPLALLCIAGPAAAQQAWQAPEGCEPILTVQQRGCMMSNHYVCEDDPEGDQWRVDFIEQGPIFASRINYETEWVESLGLITRTQTLLEDDPADPASLTELLETGIDTYDFVTITNGEEESRYRGADVLTGDSVTIDDTELLVMTYTTEVDDADGRSRQEGINYVSGEFRLFLPGTSATRNEDGSLGPERDNTPVHIIRPGEPGFFAASPIYDCGVQDISFETAE</sequence>
<evidence type="ECO:0000313" key="2">
    <source>
        <dbReference type="EMBL" id="SLN70986.1"/>
    </source>
</evidence>
<keyword evidence="1" id="KW-0732">Signal</keyword>
<dbReference type="AlphaFoldDB" id="A0A1Y5TSG0"/>
<dbReference type="Proteomes" id="UP000193900">
    <property type="component" value="Unassembled WGS sequence"/>
</dbReference>
<proteinExistence type="predicted"/>
<dbReference type="EMBL" id="FWFZ01000023">
    <property type="protein sequence ID" value="SLN70986.1"/>
    <property type="molecule type" value="Genomic_DNA"/>
</dbReference>
<evidence type="ECO:0000313" key="3">
    <source>
        <dbReference type="Proteomes" id="UP000193900"/>
    </source>
</evidence>
<dbReference type="OrthoDB" id="7844595at2"/>
<reference evidence="2 3" key="1">
    <citation type="submission" date="2017-03" db="EMBL/GenBank/DDBJ databases">
        <authorList>
            <person name="Afonso C.L."/>
            <person name="Miller P.J."/>
            <person name="Scott M.A."/>
            <person name="Spackman E."/>
            <person name="Goraichik I."/>
            <person name="Dimitrov K.M."/>
            <person name="Suarez D.L."/>
            <person name="Swayne D.E."/>
        </authorList>
    </citation>
    <scope>NUCLEOTIDE SEQUENCE [LARGE SCALE GENOMIC DNA]</scope>
    <source>
        <strain evidence="2 3">CECT 7023</strain>
    </source>
</reference>
<keyword evidence="3" id="KW-1185">Reference proteome</keyword>
<accession>A0A1Y5TSG0</accession>
<evidence type="ECO:0000256" key="1">
    <source>
        <dbReference type="SAM" id="SignalP"/>
    </source>
</evidence>
<name>A0A1Y5TSG0_9RHOB</name>
<organism evidence="2 3">
    <name type="scientific">Roseisalinus antarcticus</name>
    <dbReference type="NCBI Taxonomy" id="254357"/>
    <lineage>
        <taxon>Bacteria</taxon>
        <taxon>Pseudomonadati</taxon>
        <taxon>Pseudomonadota</taxon>
        <taxon>Alphaproteobacteria</taxon>
        <taxon>Rhodobacterales</taxon>
        <taxon>Roseobacteraceae</taxon>
        <taxon>Roseisalinus</taxon>
    </lineage>
</organism>
<protein>
    <submittedName>
        <fullName evidence="2">Uncharacterized protein</fullName>
    </submittedName>
</protein>
<gene>
    <name evidence="2" type="ORF">ROA7023_03492</name>
</gene>
<dbReference type="RefSeq" id="WP_085880270.1">
    <property type="nucleotide sequence ID" value="NZ_FWFZ01000023.1"/>
</dbReference>
<feature type="signal peptide" evidence="1">
    <location>
        <begin position="1"/>
        <end position="20"/>
    </location>
</feature>
<feature type="chain" id="PRO_5012193127" evidence="1">
    <location>
        <begin position="21"/>
        <end position="230"/>
    </location>
</feature>